<evidence type="ECO:0000313" key="1">
    <source>
        <dbReference type="EMBL" id="RID88962.1"/>
    </source>
</evidence>
<dbReference type="AlphaFoldDB" id="A0A398BFY5"/>
<keyword evidence="2" id="KW-1185">Reference proteome</keyword>
<dbReference type="EMBL" id="QWVT01000001">
    <property type="protein sequence ID" value="RID88962.1"/>
    <property type="molecule type" value="Genomic_DNA"/>
</dbReference>
<protein>
    <submittedName>
        <fullName evidence="1">Uncharacterized protein</fullName>
    </submittedName>
</protein>
<gene>
    <name evidence="1" type="ORF">D1970_00225</name>
</gene>
<comment type="caution">
    <text evidence="1">The sequence shown here is derived from an EMBL/GenBank/DDBJ whole genome shotgun (WGS) entry which is preliminary data.</text>
</comment>
<reference evidence="1 2" key="1">
    <citation type="submission" date="2018-08" db="EMBL/GenBank/DDBJ databases">
        <title>Bacillus jemisoniae sp. nov., Bacillus chryseoplanitiae sp. nov., Bacillus resnikiae sp. nov., and Bacillus frankliniae sp. nov., isolated from Viking spacecraft and associated surfaces.</title>
        <authorList>
            <person name="Seuylemezian A."/>
            <person name="Vaishampayan P."/>
        </authorList>
    </citation>
    <scope>NUCLEOTIDE SEQUENCE [LARGE SCALE GENOMIC DNA]</scope>
    <source>
        <strain evidence="1 2">JJ-247</strain>
    </source>
</reference>
<accession>A0A398BFY5</accession>
<proteinExistence type="predicted"/>
<dbReference type="RefSeq" id="WP_119110874.1">
    <property type="nucleotide sequence ID" value="NZ_CBCSEO010000001.1"/>
</dbReference>
<sequence>MIKGLSKYQSQIVSALREDGVYLWTNEGPGYRAWIGDKNGVIINYVRVRSAEALVNTGVIKFVDGNYRQGLFKYTLKVAEYYNRKEAE</sequence>
<dbReference type="Proteomes" id="UP000265816">
    <property type="component" value="Unassembled WGS sequence"/>
</dbReference>
<organism evidence="1 2">
    <name type="scientific">Mesobacillus zeae</name>
    <dbReference type="NCBI Taxonomy" id="1917180"/>
    <lineage>
        <taxon>Bacteria</taxon>
        <taxon>Bacillati</taxon>
        <taxon>Bacillota</taxon>
        <taxon>Bacilli</taxon>
        <taxon>Bacillales</taxon>
        <taxon>Bacillaceae</taxon>
        <taxon>Mesobacillus</taxon>
    </lineage>
</organism>
<evidence type="ECO:0000313" key="2">
    <source>
        <dbReference type="Proteomes" id="UP000265816"/>
    </source>
</evidence>
<name>A0A398BFY5_9BACI</name>